<dbReference type="EMBL" id="CP032819">
    <property type="protein sequence ID" value="AZS30370.1"/>
    <property type="molecule type" value="Genomic_DNA"/>
</dbReference>
<dbReference type="OrthoDB" id="636744at2"/>
<evidence type="ECO:0000313" key="1">
    <source>
        <dbReference type="EMBL" id="AZS30370.1"/>
    </source>
</evidence>
<name>A0A3Q9IRI5_9BACT</name>
<evidence type="ECO:0000313" key="2">
    <source>
        <dbReference type="Proteomes" id="UP000270673"/>
    </source>
</evidence>
<gene>
    <name evidence="1" type="ORF">D8S85_12975</name>
</gene>
<sequence length="312" mass="35425">MRTKLIYIIGLWGCLSLFGCGDDDNLSPSDLDGDWYVLTDSEDPLDHLRYTVFQTYGVPVFYNDTIGSQNRGTDYAGLPIIYYEILNPNYSIESSTEYAKYELSYDREAITTGVEFIRDEVLPRLVSSKLYPRSFLLMNKLTLNASASSASLLHEECAYRGMMTSCVSLVEEIGGMTDAEIKRMACEIVAEEYTTYFMENAFSLLEAFLNVCRAEVTSVNLYSLSLTSSSTPPYVADLKEYGFLSYNKESQYAPASKRVTTVTERMDVVDYVTEVLMEDDEAFETKYGSYEYVMKKYELMKTAMENLKAALK</sequence>
<keyword evidence="2" id="KW-1185">Reference proteome</keyword>
<dbReference type="RefSeq" id="WP_106481025.1">
    <property type="nucleotide sequence ID" value="NZ_CP032819.1"/>
</dbReference>
<dbReference type="Proteomes" id="UP000270673">
    <property type="component" value="Chromosome"/>
</dbReference>
<dbReference type="PROSITE" id="PS51257">
    <property type="entry name" value="PROKAR_LIPOPROTEIN"/>
    <property type="match status" value="1"/>
</dbReference>
<dbReference type="KEGG" id="buy:D8S85_12975"/>
<proteinExistence type="predicted"/>
<organism evidence="1 2">
    <name type="scientific">Butyricimonas faecalis</name>
    <dbReference type="NCBI Taxonomy" id="2093856"/>
    <lineage>
        <taxon>Bacteria</taxon>
        <taxon>Pseudomonadati</taxon>
        <taxon>Bacteroidota</taxon>
        <taxon>Bacteroidia</taxon>
        <taxon>Bacteroidales</taxon>
        <taxon>Odoribacteraceae</taxon>
        <taxon>Butyricimonas</taxon>
    </lineage>
</organism>
<reference evidence="1 2" key="1">
    <citation type="submission" date="2018-10" db="EMBL/GenBank/DDBJ databases">
        <title>Butyricimonas faecalis sp. nov., isolated from human faeces and emended description of the genus Butyricimonas.</title>
        <authorList>
            <person name="Le Roy T."/>
            <person name="Van der Smissen P."/>
            <person name="Paquot A."/>
            <person name="Delzenne N."/>
            <person name="Muccioli G."/>
            <person name="Collet J.-F."/>
            <person name="Cani P.D."/>
        </authorList>
    </citation>
    <scope>NUCLEOTIDE SEQUENCE [LARGE SCALE GENOMIC DNA]</scope>
    <source>
        <strain evidence="1 2">H184</strain>
    </source>
</reference>
<dbReference type="AlphaFoldDB" id="A0A3Q9IRI5"/>
<protein>
    <submittedName>
        <fullName evidence="1">Uncharacterized protein</fullName>
    </submittedName>
</protein>
<accession>A0A3Q9IRI5</accession>